<evidence type="ECO:0000313" key="1">
    <source>
        <dbReference type="EMBL" id="SHL11959.1"/>
    </source>
</evidence>
<organism evidence="1 2">
    <name type="scientific">Flavobacterium chilense</name>
    <dbReference type="NCBI Taxonomy" id="946677"/>
    <lineage>
        <taxon>Bacteria</taxon>
        <taxon>Pseudomonadati</taxon>
        <taxon>Bacteroidota</taxon>
        <taxon>Flavobacteriia</taxon>
        <taxon>Flavobacteriales</taxon>
        <taxon>Flavobacteriaceae</taxon>
        <taxon>Flavobacterium</taxon>
    </lineage>
</organism>
<protein>
    <submittedName>
        <fullName evidence="1">Gliding motility-associated C-terminal domain-containing protein</fullName>
    </submittedName>
</protein>
<dbReference type="STRING" id="946677.SAMN05444484_101370"/>
<keyword evidence="2" id="KW-1185">Reference proteome</keyword>
<dbReference type="NCBIfam" id="TIGR04131">
    <property type="entry name" value="Bac_Flav_CTERM"/>
    <property type="match status" value="1"/>
</dbReference>
<proteinExistence type="predicted"/>
<accession>A0A1M6Y1E1</accession>
<dbReference type="OrthoDB" id="1236981at2"/>
<reference evidence="2" key="1">
    <citation type="submission" date="2016-11" db="EMBL/GenBank/DDBJ databases">
        <authorList>
            <person name="Varghese N."/>
            <person name="Submissions S."/>
        </authorList>
    </citation>
    <scope>NUCLEOTIDE SEQUENCE [LARGE SCALE GENOMIC DNA]</scope>
    <source>
        <strain evidence="2">DSM 24724</strain>
    </source>
</reference>
<dbReference type="EMBL" id="FRBT01000001">
    <property type="protein sequence ID" value="SHL11959.1"/>
    <property type="molecule type" value="Genomic_DNA"/>
</dbReference>
<name>A0A1M6Y1E1_9FLAO</name>
<sequence>MVKNYAVFLYFVLFLVVFSSLSSKVYGQCAGNDAQKVICDIQDPIYQSISLFSLLGGSPVPGGTWTDDNNARGLDRATGILNGQLIRSGGVYHFTYTAPAVTGCTNNKATVTITIGAYAGVPAPYATECSSKNTFNLFTAFNSTVMGPHSNGTWTNSAGQIVGSSIAITGLNGSFDFTYTVPAVAACSPVSPSSKVTVTIFRAPEPGTPQDLTLCGTTGLAGYTNLDLFTLLSGEDNGGEWYGAGLTATTDHIVNLKEVFDTMGPGEYIYTYTVRSYPDNRICPDQSAQIKITLEKRLDFTGAKLVIDSDICENEIPTATYLATITQGPETIPDGEYKVTFSVSGPNGGLETIKANFVNGIISFPVKSSYFKQVGKFTMNIISIIATASKEACVNVIDNLKDDLNVYALPHLDGAALTASPVCQNKSATVQISNASQLTDGNYNIVYNITGDNFATGQTANINALGGNFSFIIPASLNVKSGVSIITIIKITNTVTGCTNVANTQGNLIINPLPNAATVKIQADDFCFNDPVTVTVSGLGNLTDATLSYTLSGANSSALQTVILTVTNGNASFIIPSGFLLNIGSVTISASNLKNNTTACDTNLVNVTDNFAINPIPLAPVVANQEFCKVDGATIVNLVPHGSQYKWYSSSTATTPLADTYLLKSENLYIRETSPASCTSAPTMISVLINDTPAPVLNAGGADFCGLKNPKISDLSNATNVASTVAWYDAPNNGNLLASGTLLTDKATYYGFDLSTITNCISENHLEVTVSLFDCNPEEYAFFIPDGFSPNGDGVNDTFTIPDIEFLYPDYTLEIFNRYGNIMFKGNRNKPNWDGRNSESAGFGDGVAPNGVYFYIVNFNKDNKKAQQGRLYLNR</sequence>
<dbReference type="RefSeq" id="WP_068843659.1">
    <property type="nucleotide sequence ID" value="NZ_FRBT01000001.1"/>
</dbReference>
<dbReference type="Proteomes" id="UP000184028">
    <property type="component" value="Unassembled WGS sequence"/>
</dbReference>
<dbReference type="InterPro" id="IPR026341">
    <property type="entry name" value="T9SS_type_B"/>
</dbReference>
<dbReference type="Pfam" id="PF13585">
    <property type="entry name" value="CHU_C"/>
    <property type="match status" value="1"/>
</dbReference>
<dbReference type="AlphaFoldDB" id="A0A1M6Y1E1"/>
<evidence type="ECO:0000313" key="2">
    <source>
        <dbReference type="Proteomes" id="UP000184028"/>
    </source>
</evidence>
<gene>
    <name evidence="1" type="ORF">SAMN05444484_101370</name>
</gene>